<dbReference type="Proteomes" id="UP000322110">
    <property type="component" value="Unassembled WGS sequence"/>
</dbReference>
<accession>A0A5B2TB60</accession>
<proteinExistence type="predicted"/>
<keyword evidence="2" id="KW-0808">Transferase</keyword>
<dbReference type="GO" id="GO:0016757">
    <property type="term" value="F:glycosyltransferase activity"/>
    <property type="evidence" value="ECO:0007669"/>
    <property type="project" value="UniProtKB-ARBA"/>
</dbReference>
<feature type="domain" description="Glycosyltransferase subfamily 4-like N-terminal" evidence="1">
    <location>
        <begin position="19"/>
        <end position="130"/>
    </location>
</feature>
<comment type="caution">
    <text evidence="2">The sequence shown here is derived from an EMBL/GenBank/DDBJ whole genome shotgun (WGS) entry which is preliminary data.</text>
</comment>
<dbReference type="InterPro" id="IPR028098">
    <property type="entry name" value="Glyco_trans_4-like_N"/>
</dbReference>
<reference evidence="2 3" key="1">
    <citation type="journal article" date="2015" name="Int. J. Syst. Evol. Microbiol.">
        <title>Roseomonas oryzae sp. nov., isolated from paddy rhizosphere soil.</title>
        <authorList>
            <person name="Ramaprasad E.V."/>
            <person name="Sasikala Ch."/>
            <person name="Ramana Ch.V."/>
        </authorList>
    </citation>
    <scope>NUCLEOTIDE SEQUENCE [LARGE SCALE GENOMIC DNA]</scope>
    <source>
        <strain evidence="2 3">KCTC 42542</strain>
    </source>
</reference>
<name>A0A5B2TB60_9PROT</name>
<dbReference type="InterPro" id="IPR050194">
    <property type="entry name" value="Glycosyltransferase_grp1"/>
</dbReference>
<dbReference type="EMBL" id="VUKA01000016">
    <property type="protein sequence ID" value="KAA2211756.1"/>
    <property type="molecule type" value="Genomic_DNA"/>
</dbReference>
<dbReference type="Pfam" id="PF13439">
    <property type="entry name" value="Glyco_transf_4"/>
    <property type="match status" value="1"/>
</dbReference>
<keyword evidence="3" id="KW-1185">Reference proteome</keyword>
<organism evidence="2 3">
    <name type="scientific">Teichococcus oryzae</name>
    <dbReference type="NCBI Taxonomy" id="1608942"/>
    <lineage>
        <taxon>Bacteria</taxon>
        <taxon>Pseudomonadati</taxon>
        <taxon>Pseudomonadota</taxon>
        <taxon>Alphaproteobacteria</taxon>
        <taxon>Acetobacterales</taxon>
        <taxon>Roseomonadaceae</taxon>
        <taxon>Roseomonas</taxon>
    </lineage>
</organism>
<evidence type="ECO:0000313" key="3">
    <source>
        <dbReference type="Proteomes" id="UP000322110"/>
    </source>
</evidence>
<gene>
    <name evidence="2" type="ORF">F0Q34_18465</name>
</gene>
<dbReference type="OrthoDB" id="9801573at2"/>
<evidence type="ECO:0000313" key="2">
    <source>
        <dbReference type="EMBL" id="KAA2211756.1"/>
    </source>
</evidence>
<dbReference type="SUPFAM" id="SSF53756">
    <property type="entry name" value="UDP-Glycosyltransferase/glycogen phosphorylase"/>
    <property type="match status" value="1"/>
</dbReference>
<dbReference type="RefSeq" id="WP_149813732.1">
    <property type="nucleotide sequence ID" value="NZ_VUKA01000016.1"/>
</dbReference>
<evidence type="ECO:0000259" key="1">
    <source>
        <dbReference type="Pfam" id="PF13439"/>
    </source>
</evidence>
<dbReference type="PANTHER" id="PTHR45947:SF3">
    <property type="entry name" value="SULFOQUINOVOSYL TRANSFERASE SQD2"/>
    <property type="match status" value="1"/>
</dbReference>
<dbReference type="AlphaFoldDB" id="A0A5B2TB60"/>
<sequence>MRIDVLAQLDHPVAEPFAGGRERHTYVLVQELRRLGHRVRLFAAAGSDPALEPVCLGPATGSPERGSRRTREAAAELQFRMQRRALHIIADDPGDIIHNNTAHELPLMLAHRLPVPMLTTLHAPPAEPLHTAVLERQQRDLPFSTLSPSLMVSWRPALDHVPVIASGLPLDRFRACLRQPDAAPHAIWRGRIAPGQGLMMALQACLIAGIPLMVAGPIEDMDFWRNRVRPRLNNGSRHLGILPPGSLPVALAAAGVAICTDPAADPHGYSAIEALACGTPVAGFAQGTLPMLLDASSGRLAAPGGVAALSRCIQAALGLRRDDCRMRAEQFCTATQMARGYLDAYGQAIAHHRLPPRDGTTLRTPA</sequence>
<protein>
    <submittedName>
        <fullName evidence="2">Glycosyltransferase family 4 protein</fullName>
    </submittedName>
</protein>
<dbReference type="PANTHER" id="PTHR45947">
    <property type="entry name" value="SULFOQUINOVOSYL TRANSFERASE SQD2"/>
    <property type="match status" value="1"/>
</dbReference>
<dbReference type="Gene3D" id="3.40.50.2000">
    <property type="entry name" value="Glycogen Phosphorylase B"/>
    <property type="match status" value="2"/>
</dbReference>